<keyword evidence="11" id="KW-1185">Reference proteome</keyword>
<dbReference type="Proteomes" id="UP000001882">
    <property type="component" value="Chromosome"/>
</dbReference>
<reference evidence="11" key="3">
    <citation type="journal article" date="2011" name="PLoS ONE">
        <title>Genome sequence of a mesophilic hydrogenotrophic methanogen Methanocella paludicola, the first cultivated representative of the order Methanocellales.</title>
        <authorList>
            <person name="Sakai S."/>
            <person name="Takaki Y."/>
            <person name="Shimamura S."/>
            <person name="Sekine M."/>
            <person name="Tajima T."/>
            <person name="Kosugi H."/>
            <person name="Ichikawa N."/>
            <person name="Tasumi E."/>
            <person name="Hiraki A.T."/>
            <person name="Shimizu A."/>
            <person name="Kato Y."/>
            <person name="Nishiko R."/>
            <person name="Mori K."/>
            <person name="Fujita N."/>
            <person name="Imachi H."/>
            <person name="Takai K."/>
        </authorList>
    </citation>
    <scope>NUCLEOTIDE SEQUENCE [LARGE SCALE GENOMIC DNA]</scope>
    <source>
        <strain evidence="11">DSM 17711 / JCM 13418 / NBRC 101707 / SANAE</strain>
    </source>
</reference>
<name>D1YXY0_METPS</name>
<protein>
    <recommendedName>
        <fullName evidence="5">Alpha-acetolactate decarboxylase</fullName>
        <ecNumber evidence="4">4.1.1.5</ecNumber>
    </recommendedName>
</protein>
<evidence type="ECO:0000256" key="4">
    <source>
        <dbReference type="ARBA" id="ARBA00013204"/>
    </source>
</evidence>
<evidence type="ECO:0000256" key="6">
    <source>
        <dbReference type="ARBA" id="ARBA00022793"/>
    </source>
</evidence>
<dbReference type="SUPFAM" id="SSF117856">
    <property type="entry name" value="AF0104/ALDC/Ptd012-like"/>
    <property type="match status" value="1"/>
</dbReference>
<evidence type="ECO:0000256" key="7">
    <source>
        <dbReference type="ARBA" id="ARBA00023061"/>
    </source>
</evidence>
<keyword evidence="7" id="KW-0005">Acetoin biosynthesis</keyword>
<evidence type="ECO:0000313" key="10">
    <source>
        <dbReference type="EMBL" id="BAI61302.1"/>
    </source>
</evidence>
<dbReference type="Pfam" id="PF03306">
    <property type="entry name" value="AAL_decarboxy"/>
    <property type="match status" value="1"/>
</dbReference>
<evidence type="ECO:0000256" key="9">
    <source>
        <dbReference type="SAM" id="Phobius"/>
    </source>
</evidence>
<dbReference type="KEGG" id="mpd:MCP_1230"/>
<dbReference type="InterPro" id="IPR005128">
    <property type="entry name" value="Acetolactate_a_deCO2ase"/>
</dbReference>
<dbReference type="CDD" id="cd17299">
    <property type="entry name" value="acetolactate_decarboxylase"/>
    <property type="match status" value="1"/>
</dbReference>
<keyword evidence="8" id="KW-0456">Lyase</keyword>
<accession>D1YXY0</accession>
<reference evidence="10 11" key="1">
    <citation type="journal article" date="2007" name="Appl. Environ. Microbiol.">
        <title>Isolation of key methanogens for global methane emission from rice paddy fields: a novel isolate affiliated with the clone cluster rice cluster I.</title>
        <authorList>
            <person name="Sakai S."/>
            <person name="Imachi H."/>
            <person name="Sekiguchi Y."/>
            <person name="Ohashi A."/>
            <person name="Harada H."/>
            <person name="Kamagata Y."/>
        </authorList>
    </citation>
    <scope>NUCLEOTIDE SEQUENCE [LARGE SCALE GENOMIC DNA]</scope>
    <source>
        <strain evidence="11">DSM 17711 / JCM 13418 / NBRC 101707 / SANAE</strain>
    </source>
</reference>
<dbReference type="PANTHER" id="PTHR35524:SF1">
    <property type="entry name" value="ALPHA-ACETOLACTATE DECARBOXYLASE"/>
    <property type="match status" value="1"/>
</dbReference>
<keyword evidence="9" id="KW-1133">Transmembrane helix</keyword>
<dbReference type="PANTHER" id="PTHR35524">
    <property type="entry name" value="ALPHA-ACETOLACTATE DECARBOXYLASE"/>
    <property type="match status" value="1"/>
</dbReference>
<evidence type="ECO:0000256" key="8">
    <source>
        <dbReference type="ARBA" id="ARBA00023239"/>
    </source>
</evidence>
<dbReference type="GO" id="GO:0047605">
    <property type="term" value="F:acetolactate decarboxylase activity"/>
    <property type="evidence" value="ECO:0007669"/>
    <property type="project" value="UniProtKB-EC"/>
</dbReference>
<keyword evidence="9" id="KW-0812">Transmembrane</keyword>
<dbReference type="Gene3D" id="3.30.1330.80">
    <property type="entry name" value="Hypothetical protein, similar to alpha- acetolactate decarboxylase, domain 2"/>
    <property type="match status" value="2"/>
</dbReference>
<evidence type="ECO:0000313" key="11">
    <source>
        <dbReference type="Proteomes" id="UP000001882"/>
    </source>
</evidence>
<dbReference type="STRING" id="304371.MCP_1230"/>
<dbReference type="EC" id="4.1.1.5" evidence="4"/>
<keyword evidence="6" id="KW-0210">Decarboxylase</keyword>
<comment type="catalytic activity">
    <reaction evidence="1">
        <text>(2S)-2-acetolactate + H(+) = (R)-acetoin + CO2</text>
        <dbReference type="Rhea" id="RHEA:21580"/>
        <dbReference type="ChEBI" id="CHEBI:15378"/>
        <dbReference type="ChEBI" id="CHEBI:15686"/>
        <dbReference type="ChEBI" id="CHEBI:16526"/>
        <dbReference type="ChEBI" id="CHEBI:58476"/>
        <dbReference type="EC" id="4.1.1.5"/>
    </reaction>
</comment>
<comment type="similarity">
    <text evidence="3">Belongs to the alpha-acetolactate decarboxylase family.</text>
</comment>
<keyword evidence="9" id="KW-0472">Membrane</keyword>
<feature type="transmembrane region" description="Helical" evidence="9">
    <location>
        <begin position="32"/>
        <end position="53"/>
    </location>
</feature>
<dbReference type="EMBL" id="AP011532">
    <property type="protein sequence ID" value="BAI61302.1"/>
    <property type="molecule type" value="Genomic_DNA"/>
</dbReference>
<dbReference type="UniPathway" id="UPA00626">
    <property type="reaction ID" value="UER00678"/>
</dbReference>
<organism evidence="10 11">
    <name type="scientific">Methanocella paludicola (strain DSM 17711 / JCM 13418 / NBRC 101707 / SANAE)</name>
    <dbReference type="NCBI Taxonomy" id="304371"/>
    <lineage>
        <taxon>Archaea</taxon>
        <taxon>Methanobacteriati</taxon>
        <taxon>Methanobacteriota</taxon>
        <taxon>Stenosarchaea group</taxon>
        <taxon>Methanomicrobia</taxon>
        <taxon>Methanocellales</taxon>
        <taxon>Methanocellaceae</taxon>
        <taxon>Methanocella</taxon>
    </lineage>
</organism>
<evidence type="ECO:0000256" key="2">
    <source>
        <dbReference type="ARBA" id="ARBA00005170"/>
    </source>
</evidence>
<proteinExistence type="inferred from homology"/>
<dbReference type="NCBIfam" id="TIGR01252">
    <property type="entry name" value="acetolac_decarb"/>
    <property type="match status" value="1"/>
</dbReference>
<dbReference type="PATRIC" id="fig|304371.9.peg.1266"/>
<evidence type="ECO:0000256" key="1">
    <source>
        <dbReference type="ARBA" id="ARBA00001784"/>
    </source>
</evidence>
<dbReference type="eggNOG" id="arCOG03340">
    <property type="taxonomic scope" value="Archaea"/>
</dbReference>
<sequence length="268" mass="29180">MYFHGGLKPIVVSIFNDRQYTFSGALQMQFRWYHVAVAGLAILLLAAAIQMIGPSVDRDVLYQVSAMDLFSNGSYGGIVDAKTLRSNGDFGIGTFDGLNGEMIVLNGTVYQAASDGKVHIMGDSATIPFADVTFFDADDTVTLAGHYNFTSLTTGLDEKLSSKDKFYAIRIHGTFSYLKLRSPPLQDEPYPVLSEALKNQSIFEMQNVTGTMVGLYTPAYAKGVGWPGYHFHFISDDGQTGGHVLELSANDIVAALDDTPRFSMVLSP</sequence>
<dbReference type="AlphaFoldDB" id="D1YXY0"/>
<evidence type="ECO:0000256" key="5">
    <source>
        <dbReference type="ARBA" id="ARBA00020164"/>
    </source>
</evidence>
<gene>
    <name evidence="10" type="ordered locus">MCP_1230</name>
</gene>
<evidence type="ECO:0000256" key="3">
    <source>
        <dbReference type="ARBA" id="ARBA00007106"/>
    </source>
</evidence>
<reference evidence="10 11" key="2">
    <citation type="journal article" date="2008" name="Int. J. Syst. Evol. Microbiol.">
        <title>Methanocella paludicola gen. nov., sp. nov., a methane-producing archaeon, the first isolate of the lineage 'Rice Cluster I', and proposal of the new archaeal order Methanocellales ord. nov.</title>
        <authorList>
            <person name="Sakai S."/>
            <person name="Imachi H."/>
            <person name="Hanada S."/>
            <person name="Ohashi A."/>
            <person name="Harada H."/>
            <person name="Kamagata Y."/>
        </authorList>
    </citation>
    <scope>NUCLEOTIDE SEQUENCE [LARGE SCALE GENOMIC DNA]</scope>
    <source>
        <strain evidence="11">DSM 17711 / JCM 13418 / NBRC 101707 / SANAE</strain>
    </source>
</reference>
<dbReference type="GO" id="GO:0045151">
    <property type="term" value="P:acetoin biosynthetic process"/>
    <property type="evidence" value="ECO:0007669"/>
    <property type="project" value="UniProtKB-KW"/>
</dbReference>
<dbReference type="InParanoid" id="D1YXY0"/>
<comment type="pathway">
    <text evidence="2">Polyol metabolism; (R,R)-butane-2,3-diol biosynthesis; (R,R)-butane-2,3-diol from pyruvate: step 2/3.</text>
</comment>